<proteinExistence type="predicted"/>
<feature type="region of interest" description="Disordered" evidence="1">
    <location>
        <begin position="105"/>
        <end position="135"/>
    </location>
</feature>
<evidence type="ECO:0000313" key="2">
    <source>
        <dbReference type="EMBL" id="CBY19793.1"/>
    </source>
</evidence>
<organism evidence="2 3">
    <name type="scientific">Oikopleura dioica</name>
    <name type="common">Tunicate</name>
    <dbReference type="NCBI Taxonomy" id="34765"/>
    <lineage>
        <taxon>Eukaryota</taxon>
        <taxon>Metazoa</taxon>
        <taxon>Chordata</taxon>
        <taxon>Tunicata</taxon>
        <taxon>Appendicularia</taxon>
        <taxon>Copelata</taxon>
        <taxon>Oikopleuridae</taxon>
        <taxon>Oikopleura</taxon>
    </lineage>
</organism>
<dbReference type="AlphaFoldDB" id="E4XMQ1"/>
<name>E4XMQ1_OIKDI</name>
<protein>
    <submittedName>
        <fullName evidence="2">Uncharacterized protein</fullName>
    </submittedName>
</protein>
<evidence type="ECO:0000313" key="3">
    <source>
        <dbReference type="Proteomes" id="UP000001307"/>
    </source>
</evidence>
<dbReference type="EMBL" id="FN653079">
    <property type="protein sequence ID" value="CBY19793.1"/>
    <property type="molecule type" value="Genomic_DNA"/>
</dbReference>
<keyword evidence="3" id="KW-1185">Reference proteome</keyword>
<dbReference type="InParanoid" id="E4XMQ1"/>
<accession>E4XMQ1</accession>
<feature type="region of interest" description="Disordered" evidence="1">
    <location>
        <begin position="1"/>
        <end position="28"/>
    </location>
</feature>
<reference evidence="2 3" key="1">
    <citation type="journal article" date="2010" name="Science">
        <title>Plasticity of animal genome architecture unmasked by rapid evolution of a pelagic tunicate.</title>
        <authorList>
            <person name="Denoeud F."/>
            <person name="Henriet S."/>
            <person name="Mungpakdee S."/>
            <person name="Aury J.M."/>
            <person name="Da Silva C."/>
            <person name="Brinkmann H."/>
            <person name="Mikhaleva J."/>
            <person name="Olsen L.C."/>
            <person name="Jubin C."/>
            <person name="Canestro C."/>
            <person name="Bouquet J.M."/>
            <person name="Danks G."/>
            <person name="Poulain J."/>
            <person name="Campsteijn C."/>
            <person name="Adamski M."/>
            <person name="Cross I."/>
            <person name="Yadetie F."/>
            <person name="Muffato M."/>
            <person name="Louis A."/>
            <person name="Butcher S."/>
            <person name="Tsagkogeorga G."/>
            <person name="Konrad A."/>
            <person name="Singh S."/>
            <person name="Jensen M.F."/>
            <person name="Cong E.H."/>
            <person name="Eikeseth-Otteraa H."/>
            <person name="Noel B."/>
            <person name="Anthouard V."/>
            <person name="Porcel B.M."/>
            <person name="Kachouri-Lafond R."/>
            <person name="Nishino A."/>
            <person name="Ugolini M."/>
            <person name="Chourrout P."/>
            <person name="Nishida H."/>
            <person name="Aasland R."/>
            <person name="Huzurbazar S."/>
            <person name="Westhof E."/>
            <person name="Delsuc F."/>
            <person name="Lehrach H."/>
            <person name="Reinhardt R."/>
            <person name="Weissenbach J."/>
            <person name="Roy S.W."/>
            <person name="Artiguenave F."/>
            <person name="Postlethwait J.H."/>
            <person name="Manak J.R."/>
            <person name="Thompson E.M."/>
            <person name="Jaillon O."/>
            <person name="Du Pasquier L."/>
            <person name="Boudinot P."/>
            <person name="Liberles D.A."/>
            <person name="Volff J.N."/>
            <person name="Philippe H."/>
            <person name="Lenhard B."/>
            <person name="Roest Crollius H."/>
            <person name="Wincker P."/>
            <person name="Chourrout D."/>
        </authorList>
    </citation>
    <scope>NUCLEOTIDE SEQUENCE [LARGE SCALE GENOMIC DNA]</scope>
</reference>
<evidence type="ECO:0000256" key="1">
    <source>
        <dbReference type="SAM" id="MobiDB-lite"/>
    </source>
</evidence>
<gene>
    <name evidence="2" type="ORF">GSOID_T00015445001</name>
</gene>
<dbReference type="Proteomes" id="UP000001307">
    <property type="component" value="Unassembled WGS sequence"/>
</dbReference>
<sequence length="185" mass="20498">MSSEGQVPLSLLGHLPIPRTNDTGRRGSLGSGIIGGLLQFASPKFASPMSSLVNGFSAEYESIPDIHRTGNESAAKIHKLRDQVRSRSEPCLCYMTTRRSKALSHSGSRCLSPLTPRRLASQTSPRVQPATERLRHRESRRWSCHSIPSIPSDRGYLTQDLILIIFLLYTINPFPDNLKSHAIPL</sequence>